<dbReference type="PANTHER" id="PTHR37534:SF15">
    <property type="entry name" value="ZN(II)2CYS6 TRANSCRIPTION FACTOR (EUROFUNG)"/>
    <property type="match status" value="1"/>
</dbReference>
<proteinExistence type="predicted"/>
<comment type="subcellular location">
    <subcellularLocation>
        <location evidence="1">Nucleus</location>
    </subcellularLocation>
</comment>
<dbReference type="GO" id="GO:0005634">
    <property type="term" value="C:nucleus"/>
    <property type="evidence" value="ECO:0007669"/>
    <property type="project" value="UniProtKB-SubCell"/>
</dbReference>
<dbReference type="GO" id="GO:0000976">
    <property type="term" value="F:transcription cis-regulatory region binding"/>
    <property type="evidence" value="ECO:0007669"/>
    <property type="project" value="TreeGrafter"/>
</dbReference>
<dbReference type="EMBL" id="ML994637">
    <property type="protein sequence ID" value="KAF2184599.1"/>
    <property type="molecule type" value="Genomic_DNA"/>
</dbReference>
<name>A0A6A6E1Z9_9PEZI</name>
<reference evidence="5" key="1">
    <citation type="journal article" date="2020" name="Stud. Mycol.">
        <title>101 Dothideomycetes genomes: a test case for predicting lifestyles and emergence of pathogens.</title>
        <authorList>
            <person name="Haridas S."/>
            <person name="Albert R."/>
            <person name="Binder M."/>
            <person name="Bloem J."/>
            <person name="Labutti K."/>
            <person name="Salamov A."/>
            <person name="Andreopoulos B."/>
            <person name="Baker S."/>
            <person name="Barry K."/>
            <person name="Bills G."/>
            <person name="Bluhm B."/>
            <person name="Cannon C."/>
            <person name="Castanera R."/>
            <person name="Culley D."/>
            <person name="Daum C."/>
            <person name="Ezra D."/>
            <person name="Gonzalez J."/>
            <person name="Henrissat B."/>
            <person name="Kuo A."/>
            <person name="Liang C."/>
            <person name="Lipzen A."/>
            <person name="Lutzoni F."/>
            <person name="Magnuson J."/>
            <person name="Mondo S."/>
            <person name="Nolan M."/>
            <person name="Ohm R."/>
            <person name="Pangilinan J."/>
            <person name="Park H.-J."/>
            <person name="Ramirez L."/>
            <person name="Alfaro M."/>
            <person name="Sun H."/>
            <person name="Tritt A."/>
            <person name="Yoshinaga Y."/>
            <person name="Zwiers L.-H."/>
            <person name="Turgeon B."/>
            <person name="Goodwin S."/>
            <person name="Spatafora J."/>
            <person name="Crous P."/>
            <person name="Grigoriev I."/>
        </authorList>
    </citation>
    <scope>NUCLEOTIDE SEQUENCE</scope>
    <source>
        <strain evidence="5">CBS 207.26</strain>
    </source>
</reference>
<dbReference type="GO" id="GO:0000981">
    <property type="term" value="F:DNA-binding transcription factor activity, RNA polymerase II-specific"/>
    <property type="evidence" value="ECO:0007669"/>
    <property type="project" value="InterPro"/>
</dbReference>
<dbReference type="InterPro" id="IPR001138">
    <property type="entry name" value="Zn2Cys6_DnaBD"/>
</dbReference>
<dbReference type="AlphaFoldDB" id="A0A6A6E1Z9"/>
<sequence length="501" mass="55924">MASHTRTRTGCWTCREAGYKCDEQKPYCGRCTRLNITCKGYGTKFKWRNTTTAPAPSRRHRDERRGKSIEQQTALSPISTSSIVSATAVLDAPGLSSPQEWMYDAALTPVAMPDMVPDLPAGDRRLLHYWIEYLSSLISVTPGRGQPSSFQQHLTSMTFNPGALRSTVLSMAANHLALASNDSSMRIHAYRHQRDAIRLLQQLIQTPMEIDTEPSLATVLMMQVSARLFGDEDAEPQVANHLIGAKAMVVRRGGLAAWSTSSSERFLLSLFAYHDILSSVSRGSRPFLDHGTEFTAIEGAPSMQSIAKVLHVVARISELQHIAKSDPRLFGQLHILGSSIEGALRDLDFSFSSTPGTEDWAESTDIRLTAEAYRHAAFIYLYRVWLDVGAPNPTTLHHVQQCLACIKQVGIGSSLVSSHIWPLWTAGCEAVDSEQRQFVRDRFQAMFRTRMFPSLKRIVRDIEDVWTCKDTERIVSGRDGMQKVDCIQVILSRRGREVDLA</sequence>
<dbReference type="Pfam" id="PF00172">
    <property type="entry name" value="Zn_clus"/>
    <property type="match status" value="1"/>
</dbReference>
<dbReference type="GO" id="GO:0045944">
    <property type="term" value="P:positive regulation of transcription by RNA polymerase II"/>
    <property type="evidence" value="ECO:0007669"/>
    <property type="project" value="TreeGrafter"/>
</dbReference>
<feature type="region of interest" description="Disordered" evidence="3">
    <location>
        <begin position="49"/>
        <end position="74"/>
    </location>
</feature>
<gene>
    <name evidence="5" type="ORF">K469DRAFT_688606</name>
</gene>
<dbReference type="CDD" id="cd00067">
    <property type="entry name" value="GAL4"/>
    <property type="match status" value="1"/>
</dbReference>
<dbReference type="OrthoDB" id="3509362at2759"/>
<dbReference type="Proteomes" id="UP000800200">
    <property type="component" value="Unassembled WGS sequence"/>
</dbReference>
<keyword evidence="6" id="KW-1185">Reference proteome</keyword>
<dbReference type="Gene3D" id="4.10.240.10">
    <property type="entry name" value="Zn(2)-C6 fungal-type DNA-binding domain"/>
    <property type="match status" value="1"/>
</dbReference>
<protein>
    <recommendedName>
        <fullName evidence="4">Zn(2)-C6 fungal-type domain-containing protein</fullName>
    </recommendedName>
</protein>
<dbReference type="GO" id="GO:0008270">
    <property type="term" value="F:zinc ion binding"/>
    <property type="evidence" value="ECO:0007669"/>
    <property type="project" value="InterPro"/>
</dbReference>
<evidence type="ECO:0000259" key="4">
    <source>
        <dbReference type="PROSITE" id="PS50048"/>
    </source>
</evidence>
<evidence type="ECO:0000256" key="1">
    <source>
        <dbReference type="ARBA" id="ARBA00004123"/>
    </source>
</evidence>
<dbReference type="InterPro" id="IPR021858">
    <property type="entry name" value="Fun_TF"/>
</dbReference>
<evidence type="ECO:0000256" key="2">
    <source>
        <dbReference type="ARBA" id="ARBA00023242"/>
    </source>
</evidence>
<evidence type="ECO:0000313" key="6">
    <source>
        <dbReference type="Proteomes" id="UP000800200"/>
    </source>
</evidence>
<organism evidence="5 6">
    <name type="scientific">Zopfia rhizophila CBS 207.26</name>
    <dbReference type="NCBI Taxonomy" id="1314779"/>
    <lineage>
        <taxon>Eukaryota</taxon>
        <taxon>Fungi</taxon>
        <taxon>Dikarya</taxon>
        <taxon>Ascomycota</taxon>
        <taxon>Pezizomycotina</taxon>
        <taxon>Dothideomycetes</taxon>
        <taxon>Dothideomycetes incertae sedis</taxon>
        <taxon>Zopfiaceae</taxon>
        <taxon>Zopfia</taxon>
    </lineage>
</organism>
<accession>A0A6A6E1Z9</accession>
<dbReference type="Pfam" id="PF11951">
    <property type="entry name" value="Fungal_trans_2"/>
    <property type="match status" value="1"/>
</dbReference>
<evidence type="ECO:0000313" key="5">
    <source>
        <dbReference type="EMBL" id="KAF2184599.1"/>
    </source>
</evidence>
<feature type="domain" description="Zn(2)-C6 fungal-type" evidence="4">
    <location>
        <begin position="10"/>
        <end position="38"/>
    </location>
</feature>
<keyword evidence="2" id="KW-0539">Nucleus</keyword>
<evidence type="ECO:0000256" key="3">
    <source>
        <dbReference type="SAM" id="MobiDB-lite"/>
    </source>
</evidence>
<dbReference type="InterPro" id="IPR036864">
    <property type="entry name" value="Zn2-C6_fun-type_DNA-bd_sf"/>
</dbReference>
<dbReference type="PROSITE" id="PS50048">
    <property type="entry name" value="ZN2_CY6_FUNGAL_2"/>
    <property type="match status" value="1"/>
</dbReference>
<dbReference type="SMART" id="SM00066">
    <property type="entry name" value="GAL4"/>
    <property type="match status" value="1"/>
</dbReference>
<dbReference type="SUPFAM" id="SSF57701">
    <property type="entry name" value="Zn2/Cys6 DNA-binding domain"/>
    <property type="match status" value="1"/>
</dbReference>
<dbReference type="PANTHER" id="PTHR37534">
    <property type="entry name" value="TRANSCRIPTIONAL ACTIVATOR PROTEIN UGA3"/>
    <property type="match status" value="1"/>
</dbReference>